<accession>A0A415K1D5</accession>
<name>A0A415K1D5_9FIRM</name>
<dbReference type="RefSeq" id="WP_118369598.1">
    <property type="nucleotide sequence ID" value="NZ_QRON01000002.1"/>
</dbReference>
<dbReference type="Proteomes" id="UP000283297">
    <property type="component" value="Unassembled WGS sequence"/>
</dbReference>
<evidence type="ECO:0000313" key="3">
    <source>
        <dbReference type="Proteomes" id="UP000283297"/>
    </source>
</evidence>
<keyword evidence="1" id="KW-0732">Signal</keyword>
<organism evidence="2 3">
    <name type="scientific">Agathobacter rectalis</name>
    <dbReference type="NCBI Taxonomy" id="39491"/>
    <lineage>
        <taxon>Bacteria</taxon>
        <taxon>Bacillati</taxon>
        <taxon>Bacillota</taxon>
        <taxon>Clostridia</taxon>
        <taxon>Lachnospirales</taxon>
        <taxon>Lachnospiraceae</taxon>
        <taxon>Agathobacter</taxon>
    </lineage>
</organism>
<evidence type="ECO:0000313" key="2">
    <source>
        <dbReference type="EMBL" id="RHL30038.1"/>
    </source>
</evidence>
<comment type="caution">
    <text evidence="2">The sequence shown here is derived from an EMBL/GenBank/DDBJ whole genome shotgun (WGS) entry which is preliminary data.</text>
</comment>
<reference evidence="2 3" key="1">
    <citation type="submission" date="2018-08" db="EMBL/GenBank/DDBJ databases">
        <title>A genome reference for cultivated species of the human gut microbiota.</title>
        <authorList>
            <person name="Zou Y."/>
            <person name="Xue W."/>
            <person name="Luo G."/>
        </authorList>
    </citation>
    <scope>NUCLEOTIDE SEQUENCE [LARGE SCALE GENOMIC DNA]</scope>
    <source>
        <strain evidence="2 3">AF38-24</strain>
    </source>
</reference>
<protein>
    <recommendedName>
        <fullName evidence="4">DUF5104 domain-containing protein</fullName>
    </recommendedName>
</protein>
<evidence type="ECO:0000256" key="1">
    <source>
        <dbReference type="SAM" id="SignalP"/>
    </source>
</evidence>
<proteinExistence type="predicted"/>
<dbReference type="PROSITE" id="PS51257">
    <property type="entry name" value="PROKAR_LIPOPROTEIN"/>
    <property type="match status" value="1"/>
</dbReference>
<gene>
    <name evidence="2" type="ORF">DW028_05305</name>
</gene>
<feature type="signal peptide" evidence="1">
    <location>
        <begin position="1"/>
        <end position="20"/>
    </location>
</feature>
<evidence type="ECO:0008006" key="4">
    <source>
        <dbReference type="Google" id="ProtNLM"/>
    </source>
</evidence>
<feature type="chain" id="PRO_5038655700" description="DUF5104 domain-containing protein" evidence="1">
    <location>
        <begin position="21"/>
        <end position="397"/>
    </location>
</feature>
<dbReference type="EMBL" id="QRON01000002">
    <property type="protein sequence ID" value="RHL30038.1"/>
    <property type="molecule type" value="Genomic_DNA"/>
</dbReference>
<sequence length="397" mass="44900">MKKRIIATLMVAVLATSMLAGCGKEKKKSIEDITTEELEQALANLDDGYEDSSDTEATEDIFSLKKTYKESKDWKKLGADSRAVQVGDTVVYPGMTVAQLDEKLKKSNIKWKYDYNADKLVEGGNNAEISFFASAKDTVESFDVYALNIKKETGKLADAVIVGVNVSDDAKPYSRFIDGRSYDDILKLKYDDVKNMKSSDFQNLVNDYNENTTKIGDKDCIVVSYQLSDSTIKEARWTDYDVMCGYTFDFTVDSNSGKVISYDNSKGLAYTWDLSKTGEYITDVNQISDDMLKKLDEDIRKVIDKDKSGQTYTIGSMYEMFMKPRAFSDNEYTLYVVYNATSDSGQYTMAQVDMPQKTNMGYINASIVYTYDFYDSVDAMLEDQWISTDNISSQKIF</sequence>
<dbReference type="AlphaFoldDB" id="A0A415K1D5"/>